<evidence type="ECO:0000259" key="2">
    <source>
        <dbReference type="Pfam" id="PF13362"/>
    </source>
</evidence>
<reference evidence="3 4" key="1">
    <citation type="submission" date="2022-08" db="EMBL/GenBank/DDBJ databases">
        <title>Reclassification of Massilia species as members of the genera Telluria, Duganella, Pseudoduganella, Mokoshia gen. nov. and Zemynaea gen. nov. using orthogonal and non-orthogonal genome-based approaches.</title>
        <authorList>
            <person name="Bowman J.P."/>
        </authorList>
    </citation>
    <scope>NUCLEOTIDE SEQUENCE [LARGE SCALE GENOMIC DNA]</scope>
    <source>
        <strain evidence="3 4">JCM 31316</strain>
    </source>
</reference>
<proteinExistence type="predicted"/>
<keyword evidence="4" id="KW-1185">Reference proteome</keyword>
<dbReference type="InterPro" id="IPR014819">
    <property type="entry name" value="PriCT_2"/>
</dbReference>
<dbReference type="InterPro" id="IPR034154">
    <property type="entry name" value="TOPRIM_DnaG/twinkle"/>
</dbReference>
<protein>
    <submittedName>
        <fullName evidence="3">DUF3987 domain-containing protein</fullName>
    </submittedName>
</protein>
<organism evidence="3 4">
    <name type="scientific">Massilia pinisoli</name>
    <dbReference type="NCBI Taxonomy" id="1772194"/>
    <lineage>
        <taxon>Bacteria</taxon>
        <taxon>Pseudomonadati</taxon>
        <taxon>Pseudomonadota</taxon>
        <taxon>Betaproteobacteria</taxon>
        <taxon>Burkholderiales</taxon>
        <taxon>Oxalobacteraceae</taxon>
        <taxon>Telluria group</taxon>
        <taxon>Massilia</taxon>
    </lineage>
</organism>
<comment type="caution">
    <text evidence="3">The sequence shown here is derived from an EMBL/GenBank/DDBJ whole genome shotgun (WGS) entry which is preliminary data.</text>
</comment>
<dbReference type="InterPro" id="IPR006171">
    <property type="entry name" value="TOPRIM_dom"/>
</dbReference>
<accession>A0ABT1ZM68</accession>
<feature type="domain" description="Toprim" evidence="2">
    <location>
        <begin position="249"/>
        <end position="348"/>
    </location>
</feature>
<gene>
    <name evidence="3" type="ORF">NX784_05320</name>
</gene>
<dbReference type="CDD" id="cd01029">
    <property type="entry name" value="TOPRIM_primases"/>
    <property type="match status" value="1"/>
</dbReference>
<dbReference type="InterPro" id="IPR025048">
    <property type="entry name" value="DUF3987"/>
</dbReference>
<sequence length="871" mass="94402">MLEAKYVVSSAPGTAIMFDDVERIREALQFIDPGDRETWVKMGFAIKDEFGDVGFDLWDEWSQQASSYDYQAAKAMWKSANVTGPVKIGTLFHAAKEGGWVSSRSYQQPEPEILVERQRIAAERTAKQSVDEMRERDVTMKKANAIYQAAKPAVGNPYLVRKNVQPVSTLSQISAGLAASILGYSPKSNGELLEGELLVVPVKQGGQLTTVELIDGNKRKAALAGRGTKIGGYWATERLPCDDQVAFTLLIGEGVATVLSASSASGHAGVAALSSTNLKEVATAMRSRYPTATLIILADLIKASGTPDPHAIEAAQVANGRLAVPDFGSDREAAMKDFNDMMQVCGAEAVVSALTNASQVESLTTVSTDKSDVIRTANNGWQKPQSLAANMGREPYPIDALPSSIRGAVQEVAAFVKAPLPMVVMSALAALSLTIQAHADVKRLEKLVGPIGLFLMAIADSGERKSTCDGFFTKSVYEYEAAQAEAAKPELKDYIAACDAWEAKRSGAKEKIRQLAKENKPSGSMEAALRDLEHDKPQPPKVPRLLYADATPEALAFSLAKQWPSAGVVSSEAGVVFGSHGMGKDSVMRNLALLNQLWDGKSVTVDRRATESFKVNNARLTVALQVQEPTLREFFLRTGALARGTGFLARFLIAFPESTQGTRQIDPRVPDGPIGWPKLTAFERRITEILQKPIPLGEDDVLAPPMLLLSSEAKRAWIEFHNDIESGLSRDGELYDVRDVASKSADNAVRLAALFHIFEGEDGAISVDTFEAASCIAAWHLHEARRFFGELALPAEVTDAVRLDGWIVARCKRNCDNSIGKNYARQHGPIRDGLRFNAAIAVLEALDRLRVAKDGKQLTIQLNPSLLIEEA</sequence>
<dbReference type="Pfam" id="PF13148">
    <property type="entry name" value="DUF3987"/>
    <property type="match status" value="1"/>
</dbReference>
<dbReference type="Pfam" id="PF13362">
    <property type="entry name" value="Toprim_3"/>
    <property type="match status" value="1"/>
</dbReference>
<dbReference type="RefSeq" id="WP_258815625.1">
    <property type="nucleotide sequence ID" value="NZ_JANUGW010000003.1"/>
</dbReference>
<evidence type="ECO:0000259" key="1">
    <source>
        <dbReference type="Pfam" id="PF08707"/>
    </source>
</evidence>
<dbReference type="Pfam" id="PF08707">
    <property type="entry name" value="PriCT_2"/>
    <property type="match status" value="1"/>
</dbReference>
<evidence type="ECO:0000313" key="3">
    <source>
        <dbReference type="EMBL" id="MCS0581002.1"/>
    </source>
</evidence>
<dbReference type="EMBL" id="JANUGW010000003">
    <property type="protein sequence ID" value="MCS0581002.1"/>
    <property type="molecule type" value="Genomic_DNA"/>
</dbReference>
<name>A0ABT1ZM68_9BURK</name>
<feature type="domain" description="Primase C-terminal 2" evidence="1">
    <location>
        <begin position="24"/>
        <end position="95"/>
    </location>
</feature>
<evidence type="ECO:0000313" key="4">
    <source>
        <dbReference type="Proteomes" id="UP001204151"/>
    </source>
</evidence>
<dbReference type="Proteomes" id="UP001204151">
    <property type="component" value="Unassembled WGS sequence"/>
</dbReference>